<name>A0A095SW95_9FLAO</name>
<dbReference type="STRING" id="1453498.LG45_04745"/>
<proteinExistence type="predicted"/>
<organism evidence="1 2">
    <name type="scientific">Flavobacterium aquatile LMG 4008 = ATCC 11947</name>
    <dbReference type="NCBI Taxonomy" id="1453498"/>
    <lineage>
        <taxon>Bacteria</taxon>
        <taxon>Pseudomonadati</taxon>
        <taxon>Bacteroidota</taxon>
        <taxon>Flavobacteriia</taxon>
        <taxon>Flavobacteriales</taxon>
        <taxon>Flavobacteriaceae</taxon>
        <taxon>Flavobacterium</taxon>
    </lineage>
</organism>
<evidence type="ECO:0000313" key="1">
    <source>
        <dbReference type="EMBL" id="KGD68951.1"/>
    </source>
</evidence>
<dbReference type="RefSeq" id="WP_035124852.1">
    <property type="nucleotide sequence ID" value="NZ_JRHH01000002.1"/>
</dbReference>
<comment type="caution">
    <text evidence="1">The sequence shown here is derived from an EMBL/GenBank/DDBJ whole genome shotgun (WGS) entry which is preliminary data.</text>
</comment>
<dbReference type="EMBL" id="JRHH01000002">
    <property type="protein sequence ID" value="KGD68951.1"/>
    <property type="molecule type" value="Genomic_DNA"/>
</dbReference>
<dbReference type="OrthoDB" id="7432683at2"/>
<dbReference type="Proteomes" id="UP000029554">
    <property type="component" value="Unassembled WGS sequence"/>
</dbReference>
<reference evidence="1 2" key="1">
    <citation type="submission" date="2014-09" db="EMBL/GenBank/DDBJ databases">
        <title>Whole Genome Shotgun of Flavobacterium aquatile LMG 4008.</title>
        <authorList>
            <person name="Gale A.N."/>
            <person name="Pipes S.E."/>
            <person name="Newman J.D."/>
        </authorList>
    </citation>
    <scope>NUCLEOTIDE SEQUENCE [LARGE SCALE GENOMIC DNA]</scope>
    <source>
        <strain evidence="1 2">LMG 4008</strain>
    </source>
</reference>
<dbReference type="AlphaFoldDB" id="A0A095SW95"/>
<keyword evidence="2" id="KW-1185">Reference proteome</keyword>
<evidence type="ECO:0000313" key="2">
    <source>
        <dbReference type="Proteomes" id="UP000029554"/>
    </source>
</evidence>
<gene>
    <name evidence="1" type="ORF">LG45_04745</name>
</gene>
<dbReference type="eggNOG" id="COG0810">
    <property type="taxonomic scope" value="Bacteria"/>
</dbReference>
<protein>
    <submittedName>
        <fullName evidence="1">Uncharacterized protein</fullName>
    </submittedName>
</protein>
<sequence length="253" mass="28076">MKKKFTLEIKNPCEEKISNMKTNANGFFCDSCAKNVIDLSRKTNSEVAKFLSETKDQNNICARLKTSQLEEEFEINTLSKISNFKYAAIAATVLLTTNAVGQEKQPAKTEINCPKPNPQQNILGKVAYNSTVEKVISITVKGKLLDQKTNKPLNSKTYPNLILTINGSQSTIKINPKTGEFSIPILVSEGSKNLMISVNSDDYYLSKMIPFNMKSVKKNVLLQDIRIDISELSKMHIAGGLGVNYIDSKKSNS</sequence>
<accession>A0A095SW95</accession>